<organism evidence="1 2">
    <name type="scientific">Streptacidiphilus jeojiensis</name>
    <dbReference type="NCBI Taxonomy" id="3229225"/>
    <lineage>
        <taxon>Bacteria</taxon>
        <taxon>Bacillati</taxon>
        <taxon>Actinomycetota</taxon>
        <taxon>Actinomycetes</taxon>
        <taxon>Kitasatosporales</taxon>
        <taxon>Streptomycetaceae</taxon>
        <taxon>Streptacidiphilus</taxon>
    </lineage>
</organism>
<dbReference type="EMBL" id="JBEUKS010000012">
    <property type="protein sequence ID" value="MFC1442435.1"/>
    <property type="molecule type" value="Genomic_DNA"/>
</dbReference>
<protein>
    <submittedName>
        <fullName evidence="1">Uncharacterized protein</fullName>
    </submittedName>
</protein>
<gene>
    <name evidence="1" type="ORF">ABUW04_29705</name>
</gene>
<comment type="caution">
    <text evidence="1">The sequence shown here is derived from an EMBL/GenBank/DDBJ whole genome shotgun (WGS) entry which is preliminary data.</text>
</comment>
<sequence length="72" mass="7627">MAADDPVWAGHLPGPVAGQLGWVHSTLLESFSRQMVAGSPSAQVAVEAADLLDQMRVRLGDAVLGYVRRAAR</sequence>
<evidence type="ECO:0000313" key="2">
    <source>
        <dbReference type="Proteomes" id="UP001592581"/>
    </source>
</evidence>
<evidence type="ECO:0000313" key="1">
    <source>
        <dbReference type="EMBL" id="MFC1442435.1"/>
    </source>
</evidence>
<name>A0ABV6XVZ5_9ACTN</name>
<dbReference type="RefSeq" id="WP_380567495.1">
    <property type="nucleotide sequence ID" value="NZ_JBEUKS010000012.1"/>
</dbReference>
<accession>A0ABV6XVZ5</accession>
<proteinExistence type="predicted"/>
<reference evidence="1 2" key="1">
    <citation type="submission" date="2024-06" db="EMBL/GenBank/DDBJ databases">
        <authorList>
            <person name="Lee S.D."/>
        </authorList>
    </citation>
    <scope>NUCLEOTIDE SEQUENCE [LARGE SCALE GENOMIC DNA]</scope>
    <source>
        <strain evidence="1 2">N1-10</strain>
    </source>
</reference>
<keyword evidence="2" id="KW-1185">Reference proteome</keyword>
<dbReference type="Proteomes" id="UP001592581">
    <property type="component" value="Unassembled WGS sequence"/>
</dbReference>